<proteinExistence type="predicted"/>
<comment type="caution">
    <text evidence="2">The sequence shown here is derived from an EMBL/GenBank/DDBJ whole genome shotgun (WGS) entry which is preliminary data.</text>
</comment>
<gene>
    <name evidence="2" type="ORF">J4709_17550</name>
</gene>
<evidence type="ECO:0000313" key="3">
    <source>
        <dbReference type="Proteomes" id="UP000680206"/>
    </source>
</evidence>
<organism evidence="2 3">
    <name type="scientific">Actinomadura violacea</name>
    <dbReference type="NCBI Taxonomy" id="2819934"/>
    <lineage>
        <taxon>Bacteria</taxon>
        <taxon>Bacillati</taxon>
        <taxon>Actinomycetota</taxon>
        <taxon>Actinomycetes</taxon>
        <taxon>Streptosporangiales</taxon>
        <taxon>Thermomonosporaceae</taxon>
        <taxon>Actinomadura</taxon>
    </lineage>
</organism>
<evidence type="ECO:0000256" key="1">
    <source>
        <dbReference type="SAM" id="MobiDB-lite"/>
    </source>
</evidence>
<evidence type="ECO:0000313" key="2">
    <source>
        <dbReference type="EMBL" id="MBO2459386.1"/>
    </source>
</evidence>
<reference evidence="2 3" key="1">
    <citation type="submission" date="2021-03" db="EMBL/GenBank/DDBJ databases">
        <title>Actinomadura violae sp. nov., isolated from lichen in Thailand.</title>
        <authorList>
            <person name="Kanchanasin P."/>
            <person name="Saeng-In P."/>
            <person name="Phongsopitanun W."/>
            <person name="Yuki M."/>
            <person name="Kudo T."/>
            <person name="Ohkuma M."/>
            <person name="Tanasupawat S."/>
        </authorList>
    </citation>
    <scope>NUCLEOTIDE SEQUENCE [LARGE SCALE GENOMIC DNA]</scope>
    <source>
        <strain evidence="2 3">LCR2-06</strain>
    </source>
</reference>
<sequence>MDRHTHGPNGEYIPLDADAVETAEVAEAATEVAETTAAADVEVAKVEAERDVELAKIDVEREEIWQEGRVSRLEGEIAGMREVLDRIAPPEPEPVEPPAPVVVEPEPEPEPEPVAPAPEPAPEPKGKKKAGFWDGYQ</sequence>
<accession>A0ABS3RRL0</accession>
<dbReference type="RefSeq" id="WP_208241979.1">
    <property type="nucleotide sequence ID" value="NZ_JAGEPF010000010.1"/>
</dbReference>
<name>A0ABS3RRL0_9ACTN</name>
<keyword evidence="3" id="KW-1185">Reference proteome</keyword>
<dbReference type="Proteomes" id="UP000680206">
    <property type="component" value="Unassembled WGS sequence"/>
</dbReference>
<feature type="compositionally biased region" description="Pro residues" evidence="1">
    <location>
        <begin position="89"/>
        <end position="100"/>
    </location>
</feature>
<feature type="compositionally biased region" description="Pro residues" evidence="1">
    <location>
        <begin position="112"/>
        <end position="123"/>
    </location>
</feature>
<protein>
    <submittedName>
        <fullName evidence="2">Uncharacterized protein</fullName>
    </submittedName>
</protein>
<feature type="region of interest" description="Disordered" evidence="1">
    <location>
        <begin position="87"/>
        <end position="137"/>
    </location>
</feature>
<dbReference type="EMBL" id="JAGEPF010000010">
    <property type="protein sequence ID" value="MBO2459386.1"/>
    <property type="molecule type" value="Genomic_DNA"/>
</dbReference>